<dbReference type="Gene3D" id="2.120.10.30">
    <property type="entry name" value="TolB, C-terminal domain"/>
    <property type="match status" value="1"/>
</dbReference>
<dbReference type="AlphaFoldDB" id="A0A2M8QDT7"/>
<dbReference type="EMBL" id="PGTN01000028">
    <property type="protein sequence ID" value="PJF47973.1"/>
    <property type="molecule type" value="Genomic_DNA"/>
</dbReference>
<protein>
    <submittedName>
        <fullName evidence="1">Uncharacterized protein</fullName>
    </submittedName>
</protein>
<dbReference type="Proteomes" id="UP000230790">
    <property type="component" value="Unassembled WGS sequence"/>
</dbReference>
<proteinExistence type="predicted"/>
<gene>
    <name evidence="1" type="ORF">CUN48_05865</name>
</gene>
<sequence>MFVTRAGDARLFVVEQNGITASLTTRVQCCGEEGLLGLAFKPNPATTGWALVQTTTYTPAVGDGGGGGDPFCAAHDPADRRGKILRPNVVFRDESAGVAAGVAP</sequence>
<comment type="caution">
    <text evidence="1">The sequence shown here is derived from an EMBL/GenBank/DDBJ whole genome shotgun (WGS) entry which is preliminary data.</text>
</comment>
<reference evidence="1 2" key="1">
    <citation type="submission" date="2017-11" db="EMBL/GenBank/DDBJ databases">
        <title>Evolution of Phototrophy in the Chloroflexi Phylum Driven by Horizontal Gene Transfer.</title>
        <authorList>
            <person name="Ward L.M."/>
            <person name="Hemp J."/>
            <person name="Shih P.M."/>
            <person name="Mcglynn S.E."/>
            <person name="Fischer W."/>
        </authorList>
    </citation>
    <scope>NUCLEOTIDE SEQUENCE [LARGE SCALE GENOMIC DNA]</scope>
    <source>
        <strain evidence="1">JP3_7</strain>
    </source>
</reference>
<name>A0A2M8QDT7_9CHLR</name>
<evidence type="ECO:0000313" key="1">
    <source>
        <dbReference type="EMBL" id="PJF47973.1"/>
    </source>
</evidence>
<accession>A0A2M8QDT7</accession>
<dbReference type="InterPro" id="IPR011042">
    <property type="entry name" value="6-blade_b-propeller_TolB-like"/>
</dbReference>
<evidence type="ECO:0000313" key="2">
    <source>
        <dbReference type="Proteomes" id="UP000230790"/>
    </source>
</evidence>
<organism evidence="1 2">
    <name type="scientific">Candidatus Thermofonsia Clade 3 bacterium</name>
    <dbReference type="NCBI Taxonomy" id="2364212"/>
    <lineage>
        <taxon>Bacteria</taxon>
        <taxon>Bacillati</taxon>
        <taxon>Chloroflexota</taxon>
        <taxon>Candidatus Thermofontia</taxon>
        <taxon>Candidatus Thermofonsia Clade 3</taxon>
    </lineage>
</organism>